<proteinExistence type="predicted"/>
<organism evidence="1 2">
    <name type="scientific">Fusarium oxysporum f. sp. cubense</name>
    <dbReference type="NCBI Taxonomy" id="61366"/>
    <lineage>
        <taxon>Eukaryota</taxon>
        <taxon>Fungi</taxon>
        <taxon>Dikarya</taxon>
        <taxon>Ascomycota</taxon>
        <taxon>Pezizomycotina</taxon>
        <taxon>Sordariomycetes</taxon>
        <taxon>Hypocreomycetidae</taxon>
        <taxon>Hypocreales</taxon>
        <taxon>Nectriaceae</taxon>
        <taxon>Fusarium</taxon>
        <taxon>Fusarium oxysporum species complex</taxon>
    </lineage>
</organism>
<comment type="caution">
    <text evidence="1">The sequence shown here is derived from an EMBL/GenBank/DDBJ whole genome shotgun (WGS) entry which is preliminary data.</text>
</comment>
<gene>
    <name evidence="1" type="ORF">FocTR4_00010606</name>
</gene>
<dbReference type="Proteomes" id="UP000321331">
    <property type="component" value="Unassembled WGS sequence"/>
</dbReference>
<dbReference type="AlphaFoldDB" id="A0A5C6T7E3"/>
<evidence type="ECO:0000313" key="2">
    <source>
        <dbReference type="Proteomes" id="UP000321331"/>
    </source>
</evidence>
<sequence>MLILQQTWCARLRRTWNAWPGMYIEPRHSAAEPNSPILKHKTSKDQNVRSTATIRWCIAIDAFACASFDPSEELGQSVDEALVQPDERSCQSLPIMTLFCGRDYKEAGLLEH</sequence>
<accession>A0A5C6T7E3</accession>
<dbReference type="EMBL" id="VMNF01000006">
    <property type="protein sequence ID" value="TXC06823.1"/>
    <property type="molecule type" value="Genomic_DNA"/>
</dbReference>
<protein>
    <submittedName>
        <fullName evidence="1">Uncharacterized protein</fullName>
    </submittedName>
</protein>
<evidence type="ECO:0000313" key="1">
    <source>
        <dbReference type="EMBL" id="TXC06823.1"/>
    </source>
</evidence>
<reference evidence="1 2" key="1">
    <citation type="submission" date="2019-07" db="EMBL/GenBank/DDBJ databases">
        <title>The First High-Quality Draft Genome Sequence of the Causal Agent of the Current Panama Disease Epidemic.</title>
        <authorList>
            <person name="Warmington R.J."/>
            <person name="Kay W."/>
            <person name="Jeffries A."/>
            <person name="Bebber D."/>
            <person name="Moore K."/>
            <person name="Studholme D.J."/>
        </authorList>
    </citation>
    <scope>NUCLEOTIDE SEQUENCE [LARGE SCALE GENOMIC DNA]</scope>
    <source>
        <strain evidence="1 2">TR4</strain>
    </source>
</reference>
<name>A0A5C6T7E3_FUSOC</name>